<dbReference type="AlphaFoldDB" id="A0A0V1GBM6"/>
<dbReference type="EMBL" id="JYDV01004187">
    <property type="protein sequence ID" value="KRY95643.1"/>
    <property type="molecule type" value="Genomic_DNA"/>
</dbReference>
<comment type="caution">
    <text evidence="1">The sequence shown here is derived from an EMBL/GenBank/DDBJ whole genome shotgun (WGS) entry which is preliminary data.</text>
</comment>
<organism evidence="1 2">
    <name type="scientific">Trichinella pseudospiralis</name>
    <name type="common">Parasitic roundworm</name>
    <dbReference type="NCBI Taxonomy" id="6337"/>
    <lineage>
        <taxon>Eukaryota</taxon>
        <taxon>Metazoa</taxon>
        <taxon>Ecdysozoa</taxon>
        <taxon>Nematoda</taxon>
        <taxon>Enoplea</taxon>
        <taxon>Dorylaimia</taxon>
        <taxon>Trichinellida</taxon>
        <taxon>Trichinellidae</taxon>
        <taxon>Trichinella</taxon>
    </lineage>
</organism>
<evidence type="ECO:0000313" key="2">
    <source>
        <dbReference type="Proteomes" id="UP000054826"/>
    </source>
</evidence>
<accession>A0A0V1GBM6</accession>
<gene>
    <name evidence="1" type="ORF">T4C_7573</name>
</gene>
<evidence type="ECO:0000313" key="1">
    <source>
        <dbReference type="EMBL" id="KRY95643.1"/>
    </source>
</evidence>
<protein>
    <submittedName>
        <fullName evidence="1">Uncharacterized protein</fullName>
    </submittedName>
</protein>
<name>A0A0V1GBM6_TRIPS</name>
<reference evidence="1 2" key="1">
    <citation type="submission" date="2015-01" db="EMBL/GenBank/DDBJ databases">
        <title>Evolution of Trichinella species and genotypes.</title>
        <authorList>
            <person name="Korhonen P.K."/>
            <person name="Edoardo P."/>
            <person name="Giuseppe L.R."/>
            <person name="Gasser R.B."/>
        </authorList>
    </citation>
    <scope>NUCLEOTIDE SEQUENCE [LARGE SCALE GENOMIC DNA]</scope>
    <source>
        <strain evidence="1">ISS176</strain>
    </source>
</reference>
<proteinExistence type="predicted"/>
<sequence length="66" mass="7463">MQIFIYPQATPQAMPQAFSQNFRNFQNFSPRRHAFSILLHNICPQAMPKFAYAKFLCLSATPGGVA</sequence>
<dbReference type="Proteomes" id="UP000054826">
    <property type="component" value="Unassembled WGS sequence"/>
</dbReference>